<sequence length="129" mass="13846">MKDNKSMKMIVKSPPPLAAMAAIAELLTSVAVCEYKEECSISSKNVVGTFSNLEWPSSSLLEESTISKFAGVQDLSSFNSPLNHHPVPELCAIATRTRMGLQKKINIASSRFYILVLHNSSGGSSGSAQ</sequence>
<proteinExistence type="predicted"/>
<accession>A0ABD1SGF8</accession>
<organism evidence="1 2">
    <name type="scientific">Abeliophyllum distichum</name>
    <dbReference type="NCBI Taxonomy" id="126358"/>
    <lineage>
        <taxon>Eukaryota</taxon>
        <taxon>Viridiplantae</taxon>
        <taxon>Streptophyta</taxon>
        <taxon>Embryophyta</taxon>
        <taxon>Tracheophyta</taxon>
        <taxon>Spermatophyta</taxon>
        <taxon>Magnoliopsida</taxon>
        <taxon>eudicotyledons</taxon>
        <taxon>Gunneridae</taxon>
        <taxon>Pentapetalae</taxon>
        <taxon>asterids</taxon>
        <taxon>lamiids</taxon>
        <taxon>Lamiales</taxon>
        <taxon>Oleaceae</taxon>
        <taxon>Forsythieae</taxon>
        <taxon>Abeliophyllum</taxon>
    </lineage>
</organism>
<gene>
    <name evidence="1" type="ORF">Adt_25375</name>
</gene>
<evidence type="ECO:0000313" key="2">
    <source>
        <dbReference type="Proteomes" id="UP001604336"/>
    </source>
</evidence>
<protein>
    <submittedName>
        <fullName evidence="1">Uncharacterized protein</fullName>
    </submittedName>
</protein>
<name>A0ABD1SGF8_9LAMI</name>
<dbReference type="EMBL" id="JBFOLK010000007">
    <property type="protein sequence ID" value="KAL2499825.1"/>
    <property type="molecule type" value="Genomic_DNA"/>
</dbReference>
<keyword evidence="2" id="KW-1185">Reference proteome</keyword>
<dbReference type="AlphaFoldDB" id="A0ABD1SGF8"/>
<reference evidence="2" key="1">
    <citation type="submission" date="2024-07" db="EMBL/GenBank/DDBJ databases">
        <title>Two chromosome-level genome assemblies of Korean endemic species Abeliophyllum distichum and Forsythia ovata (Oleaceae).</title>
        <authorList>
            <person name="Jang H."/>
        </authorList>
    </citation>
    <scope>NUCLEOTIDE SEQUENCE [LARGE SCALE GENOMIC DNA]</scope>
</reference>
<evidence type="ECO:0000313" key="1">
    <source>
        <dbReference type="EMBL" id="KAL2499825.1"/>
    </source>
</evidence>
<comment type="caution">
    <text evidence="1">The sequence shown here is derived from an EMBL/GenBank/DDBJ whole genome shotgun (WGS) entry which is preliminary data.</text>
</comment>
<dbReference type="Proteomes" id="UP001604336">
    <property type="component" value="Unassembled WGS sequence"/>
</dbReference>